<evidence type="ECO:0000313" key="2">
    <source>
        <dbReference type="Proteomes" id="UP000524404"/>
    </source>
</evidence>
<evidence type="ECO:0000313" key="1">
    <source>
        <dbReference type="EMBL" id="MBB6004138.1"/>
    </source>
</evidence>
<proteinExistence type="predicted"/>
<dbReference type="RefSeq" id="WP_184134963.1">
    <property type="nucleotide sequence ID" value="NZ_JACHKT010000020.1"/>
</dbReference>
<sequence length="170" mass="19645">MNQFTESNITLCFPDTNFFRFADCDGYKALSGNHFKEMDACWYDAQKNKYWLFELKDFSLASLGSDSIETKTWDIVKKAVDSLSMFLASKHQYQYANILNIDFPIVPNATTTFKFVTIVHCSSSQKANIQLINNSFRSKFKPYAQIFGITEYGVMEHSKAMQFIEDVEIQ</sequence>
<organism evidence="1 2">
    <name type="scientific">Arcicella rosea</name>
    <dbReference type="NCBI Taxonomy" id="502909"/>
    <lineage>
        <taxon>Bacteria</taxon>
        <taxon>Pseudomonadati</taxon>
        <taxon>Bacteroidota</taxon>
        <taxon>Cytophagia</taxon>
        <taxon>Cytophagales</taxon>
        <taxon>Flectobacillaceae</taxon>
        <taxon>Arcicella</taxon>
    </lineage>
</organism>
<name>A0A841EU19_9BACT</name>
<dbReference type="AlphaFoldDB" id="A0A841EU19"/>
<keyword evidence="2" id="KW-1185">Reference proteome</keyword>
<protein>
    <submittedName>
        <fullName evidence="1">Uncharacterized protein</fullName>
    </submittedName>
</protein>
<comment type="caution">
    <text evidence="1">The sequence shown here is derived from an EMBL/GenBank/DDBJ whole genome shotgun (WGS) entry which is preliminary data.</text>
</comment>
<dbReference type="Proteomes" id="UP000524404">
    <property type="component" value="Unassembled WGS sequence"/>
</dbReference>
<dbReference type="EMBL" id="JACHKT010000020">
    <property type="protein sequence ID" value="MBB6004138.1"/>
    <property type="molecule type" value="Genomic_DNA"/>
</dbReference>
<gene>
    <name evidence="1" type="ORF">HNP25_002801</name>
</gene>
<accession>A0A841EU19</accession>
<reference evidence="1 2" key="1">
    <citation type="submission" date="2020-08" db="EMBL/GenBank/DDBJ databases">
        <title>Functional genomics of gut bacteria from endangered species of beetles.</title>
        <authorList>
            <person name="Carlos-Shanley C."/>
        </authorList>
    </citation>
    <scope>NUCLEOTIDE SEQUENCE [LARGE SCALE GENOMIC DNA]</scope>
    <source>
        <strain evidence="1 2">S00070</strain>
    </source>
</reference>